<comment type="function">
    <text evidence="4">Removes the formyl group from the N-terminal Met of newly synthesized proteins. Requires at least a dipeptide for an efficient rate of reaction. N-terminal L-methionine is a prerequisite for activity but the enzyme has broad specificity at other positions.</text>
</comment>
<comment type="similarity">
    <text evidence="1 4">Belongs to the polypeptide deformylase family.</text>
</comment>
<dbReference type="PANTHER" id="PTHR10458:SF22">
    <property type="entry name" value="PEPTIDE DEFORMYLASE"/>
    <property type="match status" value="1"/>
</dbReference>
<dbReference type="PIRSF" id="PIRSF004749">
    <property type="entry name" value="Pep_def"/>
    <property type="match status" value="1"/>
</dbReference>
<dbReference type="GO" id="GO:0046872">
    <property type="term" value="F:metal ion binding"/>
    <property type="evidence" value="ECO:0007669"/>
    <property type="project" value="UniProtKB-KW"/>
</dbReference>
<protein>
    <recommendedName>
        <fullName evidence="4">Peptide deformylase</fullName>
        <shortName evidence="4">PDF</shortName>
        <ecNumber evidence="4">3.5.1.88</ecNumber>
    </recommendedName>
    <alternativeName>
        <fullName evidence="4">Polypeptide deformylase</fullName>
    </alternativeName>
</protein>
<comment type="cofactor">
    <cofactor evidence="4">
        <name>Fe(2+)</name>
        <dbReference type="ChEBI" id="CHEBI:29033"/>
    </cofactor>
    <text evidence="4">Binds 1 Fe(2+) ion.</text>
</comment>
<reference evidence="5 6" key="1">
    <citation type="submission" date="2020-08" db="EMBL/GenBank/DDBJ databases">
        <title>Adhaeribacter dokdonensis sp. nov., isolated from the rhizosphere of Elymus tsukushiensis, a plant native to the Dokdo Islands, Republic of Korea.</title>
        <authorList>
            <person name="Ghim S.Y."/>
        </authorList>
    </citation>
    <scope>NUCLEOTIDE SEQUENCE [LARGE SCALE GENOMIC DNA]</scope>
    <source>
        <strain evidence="5 6">KUDC8001</strain>
    </source>
</reference>
<feature type="binding site" evidence="4">
    <location>
        <position position="161"/>
    </location>
    <ligand>
        <name>Fe cation</name>
        <dbReference type="ChEBI" id="CHEBI:24875"/>
    </ligand>
</feature>
<dbReference type="Proteomes" id="UP000514509">
    <property type="component" value="Chromosome"/>
</dbReference>
<dbReference type="PANTHER" id="PTHR10458">
    <property type="entry name" value="PEPTIDE DEFORMYLASE"/>
    <property type="match status" value="1"/>
</dbReference>
<evidence type="ECO:0000313" key="6">
    <source>
        <dbReference type="Proteomes" id="UP000514509"/>
    </source>
</evidence>
<dbReference type="AlphaFoldDB" id="A0A7L7LD21"/>
<dbReference type="NCBIfam" id="TIGR00079">
    <property type="entry name" value="pept_deformyl"/>
    <property type="match status" value="1"/>
</dbReference>
<dbReference type="GO" id="GO:0006412">
    <property type="term" value="P:translation"/>
    <property type="evidence" value="ECO:0007669"/>
    <property type="project" value="UniProtKB-UniRule"/>
</dbReference>
<evidence type="ECO:0000256" key="1">
    <source>
        <dbReference type="ARBA" id="ARBA00010759"/>
    </source>
</evidence>
<dbReference type="CDD" id="cd00487">
    <property type="entry name" value="Pep_deformylase"/>
    <property type="match status" value="1"/>
</dbReference>
<evidence type="ECO:0000256" key="2">
    <source>
        <dbReference type="ARBA" id="ARBA00022723"/>
    </source>
</evidence>
<dbReference type="NCBIfam" id="NF001159">
    <property type="entry name" value="PRK00150.1-3"/>
    <property type="match status" value="1"/>
</dbReference>
<evidence type="ECO:0000256" key="4">
    <source>
        <dbReference type="HAMAP-Rule" id="MF_00163"/>
    </source>
</evidence>
<organism evidence="5 6">
    <name type="scientific">Adhaeribacter radiodurans</name>
    <dbReference type="NCBI Taxonomy" id="2745197"/>
    <lineage>
        <taxon>Bacteria</taxon>
        <taxon>Pseudomonadati</taxon>
        <taxon>Bacteroidota</taxon>
        <taxon>Cytophagia</taxon>
        <taxon>Cytophagales</taxon>
        <taxon>Hymenobacteraceae</taxon>
        <taxon>Adhaeribacter</taxon>
    </lineage>
</organism>
<dbReference type="KEGG" id="add:HUW48_22775"/>
<keyword evidence="6" id="KW-1185">Reference proteome</keyword>
<dbReference type="EMBL" id="CP055153">
    <property type="protein sequence ID" value="QMU30673.1"/>
    <property type="molecule type" value="Genomic_DNA"/>
</dbReference>
<dbReference type="HAMAP" id="MF_00163">
    <property type="entry name" value="Pep_deformylase"/>
    <property type="match status" value="1"/>
</dbReference>
<dbReference type="InterPro" id="IPR023635">
    <property type="entry name" value="Peptide_deformylase"/>
</dbReference>
<dbReference type="EC" id="3.5.1.88" evidence="4"/>
<evidence type="ECO:0000256" key="3">
    <source>
        <dbReference type="ARBA" id="ARBA00022801"/>
    </source>
</evidence>
<dbReference type="GO" id="GO:0042586">
    <property type="term" value="F:peptide deformylase activity"/>
    <property type="evidence" value="ECO:0007669"/>
    <property type="project" value="UniProtKB-UniRule"/>
</dbReference>
<comment type="catalytic activity">
    <reaction evidence="4">
        <text>N-terminal N-formyl-L-methionyl-[peptide] + H2O = N-terminal L-methionyl-[peptide] + formate</text>
        <dbReference type="Rhea" id="RHEA:24420"/>
        <dbReference type="Rhea" id="RHEA-COMP:10639"/>
        <dbReference type="Rhea" id="RHEA-COMP:10640"/>
        <dbReference type="ChEBI" id="CHEBI:15377"/>
        <dbReference type="ChEBI" id="CHEBI:15740"/>
        <dbReference type="ChEBI" id="CHEBI:49298"/>
        <dbReference type="ChEBI" id="CHEBI:64731"/>
        <dbReference type="EC" id="3.5.1.88"/>
    </reaction>
</comment>
<name>A0A7L7LD21_9BACT</name>
<dbReference type="InterPro" id="IPR036821">
    <property type="entry name" value="Peptide_deformylase_sf"/>
</dbReference>
<sequence length="205" mass="23889">MLSFTQRIRFQKAFFNMIYPITAYGDPILRSKTKELTDNYPDLKKLVTDMYDTMYHAHGVGLAAPQISKGLRLFVIDSAPFEEDEEKKKLAVKQAFINPQILEENGDEWAFEEGCLSIPGIREDVIRPANVIIRYFDEDWNQHEKTFDGMVARIIQHEYDHIEGVLFTDHLSGFRKRLLKSKLTKISKGDVDADYVMRFYNSKKL</sequence>
<dbReference type="PRINTS" id="PR01576">
    <property type="entry name" value="PDEFORMYLASE"/>
</dbReference>
<feature type="binding site" evidence="4">
    <location>
        <position position="157"/>
    </location>
    <ligand>
        <name>Fe cation</name>
        <dbReference type="ChEBI" id="CHEBI:24875"/>
    </ligand>
</feature>
<feature type="binding site" evidence="4">
    <location>
        <position position="115"/>
    </location>
    <ligand>
        <name>Fe cation</name>
        <dbReference type="ChEBI" id="CHEBI:24875"/>
    </ligand>
</feature>
<dbReference type="SUPFAM" id="SSF56420">
    <property type="entry name" value="Peptide deformylase"/>
    <property type="match status" value="1"/>
</dbReference>
<proteinExistence type="inferred from homology"/>
<dbReference type="Pfam" id="PF01327">
    <property type="entry name" value="Pep_deformylase"/>
    <property type="match status" value="1"/>
</dbReference>
<keyword evidence="3 4" id="KW-0378">Hydrolase</keyword>
<evidence type="ECO:0000313" key="5">
    <source>
        <dbReference type="EMBL" id="QMU30673.1"/>
    </source>
</evidence>
<dbReference type="Gene3D" id="3.90.45.10">
    <property type="entry name" value="Peptide deformylase"/>
    <property type="match status" value="1"/>
</dbReference>
<keyword evidence="4" id="KW-0648">Protein biosynthesis</keyword>
<gene>
    <name evidence="4" type="primary">def</name>
    <name evidence="5" type="ORF">HUW48_22775</name>
</gene>
<keyword evidence="4" id="KW-0408">Iron</keyword>
<accession>A0A7L7LD21</accession>
<feature type="active site" evidence="4">
    <location>
        <position position="158"/>
    </location>
</feature>
<keyword evidence="2 4" id="KW-0479">Metal-binding</keyword>